<evidence type="ECO:0000313" key="4">
    <source>
        <dbReference type="Proteomes" id="UP000664132"/>
    </source>
</evidence>
<reference evidence="3" key="1">
    <citation type="submission" date="2021-02" db="EMBL/GenBank/DDBJ databases">
        <title>Genome sequence Cadophora malorum strain M34.</title>
        <authorList>
            <person name="Stefanovic E."/>
            <person name="Vu D."/>
            <person name="Scully C."/>
            <person name="Dijksterhuis J."/>
            <person name="Roader J."/>
            <person name="Houbraken J."/>
        </authorList>
    </citation>
    <scope>NUCLEOTIDE SEQUENCE</scope>
    <source>
        <strain evidence="3">M34</strain>
    </source>
</reference>
<evidence type="ECO:0000256" key="2">
    <source>
        <dbReference type="SAM" id="Phobius"/>
    </source>
</evidence>
<feature type="region of interest" description="Disordered" evidence="1">
    <location>
        <begin position="1"/>
        <end position="20"/>
    </location>
</feature>
<feature type="compositionally biased region" description="Low complexity" evidence="1">
    <location>
        <begin position="440"/>
        <end position="462"/>
    </location>
</feature>
<dbReference type="OrthoDB" id="5322539at2759"/>
<keyword evidence="2" id="KW-0472">Membrane</keyword>
<protein>
    <submittedName>
        <fullName evidence="3">Uncharacterized protein</fullName>
    </submittedName>
</protein>
<proteinExistence type="predicted"/>
<dbReference type="Proteomes" id="UP000664132">
    <property type="component" value="Unassembled WGS sequence"/>
</dbReference>
<sequence>MFHLQSGPQDGQSNVSRSSRIYSEVPVSPLGSENGFDISDAGTGLNNGYGADRSATIKRKDLPSTSVRTISNDTITKQVTSNNAAQGNEMESLMQKAEEYPRRMETEKLIRWGVEWYKEPTYMISFAVIGLGLAIGHHGYYSSLHGSLAGSNTKQQWAHNIGNMFAIAVVATLHAANGLAYSQYFWTVVRGKSFTVEALDKLFSLTSDPLGFFNWEVLKTAPLAFLLALTCWIMALAGVLPPGTLTVVPGTLYFQSTDSLPTLNWSGPGWVPDGVSDYELDYGLWTKPTPLILGLASQVTQSMDILPINVAEPNSSFSMEIRGPYLQCGEPNSTQQAVFDYYQKNLSQADILTASTWNTTESSYGHEYMSIFSAFVPWLGRNGWTSHASQILDENPNTSAPDTYNNWNVAIPPDYSIGYQINATQQNAKRQATEADSSSTRANTGTVAAAASSSADSSETDSTITLTQTATKIATSSVKSVSPTSVSSKSPGISTQIISFQIVPQQMFVQTVDSSIICTLGNATRDVHFNFTNSKQDIWYGPLKDFEPLFVPQSGFMGAPNATPPFDAHTYMAVFVSLTNMLSGNVTTELQTVEPRSIQMIDQSSRVLLTGLSACEEFTSNSFSKAPIWANLTSELDKPEVYHGAFTDDLFEKPEWMCRNRTLARAIEDLATNITISMMSQAQLT</sequence>
<feature type="region of interest" description="Disordered" evidence="1">
    <location>
        <begin position="426"/>
        <end position="462"/>
    </location>
</feature>
<dbReference type="AlphaFoldDB" id="A0A8H7T3Q4"/>
<dbReference type="PANTHER" id="PTHR35041">
    <property type="entry name" value="MEDIATOR OF RNA POLYMERASE II TRANSCRIPTION SUBUNIT 1"/>
    <property type="match status" value="1"/>
</dbReference>
<feature type="transmembrane region" description="Helical" evidence="2">
    <location>
        <begin position="121"/>
        <end position="141"/>
    </location>
</feature>
<dbReference type="EMBL" id="JAFJYH010000280">
    <property type="protein sequence ID" value="KAG4414135.1"/>
    <property type="molecule type" value="Genomic_DNA"/>
</dbReference>
<evidence type="ECO:0000256" key="1">
    <source>
        <dbReference type="SAM" id="MobiDB-lite"/>
    </source>
</evidence>
<name>A0A8H7T3Q4_9HELO</name>
<keyword evidence="4" id="KW-1185">Reference proteome</keyword>
<feature type="compositionally biased region" description="Polar residues" evidence="1">
    <location>
        <begin position="426"/>
        <end position="439"/>
    </location>
</feature>
<dbReference type="PANTHER" id="PTHR35041:SF3">
    <property type="entry name" value="FORMYLMETHIONINE DEFORMYLASE-LIKE PROTEIN"/>
    <property type="match status" value="1"/>
</dbReference>
<feature type="transmembrane region" description="Helical" evidence="2">
    <location>
        <begin position="161"/>
        <end position="182"/>
    </location>
</feature>
<keyword evidence="2" id="KW-1133">Transmembrane helix</keyword>
<keyword evidence="2" id="KW-0812">Transmembrane</keyword>
<comment type="caution">
    <text evidence="3">The sequence shown here is derived from an EMBL/GenBank/DDBJ whole genome shotgun (WGS) entry which is preliminary data.</text>
</comment>
<accession>A0A8H7T3Q4</accession>
<feature type="transmembrane region" description="Helical" evidence="2">
    <location>
        <begin position="223"/>
        <end position="240"/>
    </location>
</feature>
<gene>
    <name evidence="3" type="ORF">IFR04_012741</name>
</gene>
<evidence type="ECO:0000313" key="3">
    <source>
        <dbReference type="EMBL" id="KAG4414135.1"/>
    </source>
</evidence>
<organism evidence="3 4">
    <name type="scientific">Cadophora malorum</name>
    <dbReference type="NCBI Taxonomy" id="108018"/>
    <lineage>
        <taxon>Eukaryota</taxon>
        <taxon>Fungi</taxon>
        <taxon>Dikarya</taxon>
        <taxon>Ascomycota</taxon>
        <taxon>Pezizomycotina</taxon>
        <taxon>Leotiomycetes</taxon>
        <taxon>Helotiales</taxon>
        <taxon>Ploettnerulaceae</taxon>
        <taxon>Cadophora</taxon>
    </lineage>
</organism>